<dbReference type="PROSITE" id="PS50206">
    <property type="entry name" value="RHODANESE_3"/>
    <property type="match status" value="1"/>
</dbReference>
<keyword evidence="2" id="KW-0812">Transmembrane</keyword>
<dbReference type="Pfam" id="PF01266">
    <property type="entry name" value="DAO"/>
    <property type="match status" value="1"/>
</dbReference>
<sequence length="404" mass="44002">MQLFTENTMWRRYPLQDRYDVVIIGAGVHGLSTAYYLAKQGITNVAVIDKGYVGGGASGRNTAIIRANYLTKQGIPFFRESLRLYQDLAKELNFNLLFDQSGRLDLGHTDSAVYGLRMRTGVNRLLGVDSQMIGPSEIKKLVSAIDLRENKPLPILAALYQSTAGVVRHDAVVWGYGRGADRLGVEIHPFTEVTGIVRENGQVVGVDVGEQRVGADIVMSATAGWSSNIARMVDLTLPLVTHPLQAFVTEPLKPFIKRSVSSANLHVYVYQTDRGEVVVGGGVDPYSSYSQRSTLQTLEHLAANTLELFPFLRGVNVMRQWAGLCDMSPDYAPIMGKVDGLPGFLLSCGWGTWGFKAGPIGGFTMAELIATGKTPDLIEPFNLRRFASGKLVNERAAAPAAAVH</sequence>
<dbReference type="PANTHER" id="PTHR13847">
    <property type="entry name" value="SARCOSINE DEHYDROGENASE-RELATED"/>
    <property type="match status" value="1"/>
</dbReference>
<reference evidence="4" key="1">
    <citation type="submission" date="2018-05" db="EMBL/GenBank/DDBJ databases">
        <authorList>
            <person name="Lanie J.A."/>
            <person name="Ng W.-L."/>
            <person name="Kazmierczak K.M."/>
            <person name="Andrzejewski T.M."/>
            <person name="Davidsen T.M."/>
            <person name="Wayne K.J."/>
            <person name="Tettelin H."/>
            <person name="Glass J.I."/>
            <person name="Rusch D."/>
            <person name="Podicherti R."/>
            <person name="Tsui H.-C.T."/>
            <person name="Winkler M.E."/>
        </authorList>
    </citation>
    <scope>NUCLEOTIDE SEQUENCE</scope>
</reference>
<dbReference type="AlphaFoldDB" id="A0A381S0Y3"/>
<name>A0A381S0Y3_9ZZZZ</name>
<protein>
    <recommendedName>
        <fullName evidence="3">Rhodanese domain-containing protein</fullName>
    </recommendedName>
</protein>
<accession>A0A381S0Y3</accession>
<dbReference type="SUPFAM" id="SSF54373">
    <property type="entry name" value="FAD-linked reductases, C-terminal domain"/>
    <property type="match status" value="1"/>
</dbReference>
<keyword evidence="1" id="KW-0560">Oxidoreductase</keyword>
<evidence type="ECO:0000256" key="2">
    <source>
        <dbReference type="SAM" id="Phobius"/>
    </source>
</evidence>
<dbReference type="Gene3D" id="3.30.9.10">
    <property type="entry name" value="D-Amino Acid Oxidase, subunit A, domain 2"/>
    <property type="match status" value="1"/>
</dbReference>
<dbReference type="EMBL" id="UINC01002540">
    <property type="protein sequence ID" value="SUZ97775.1"/>
    <property type="molecule type" value="Genomic_DNA"/>
</dbReference>
<dbReference type="Gene3D" id="3.50.50.60">
    <property type="entry name" value="FAD/NAD(P)-binding domain"/>
    <property type="match status" value="1"/>
</dbReference>
<proteinExistence type="predicted"/>
<dbReference type="InterPro" id="IPR001763">
    <property type="entry name" value="Rhodanese-like_dom"/>
</dbReference>
<dbReference type="InterPro" id="IPR036188">
    <property type="entry name" value="FAD/NAD-bd_sf"/>
</dbReference>
<dbReference type="SUPFAM" id="SSF51905">
    <property type="entry name" value="FAD/NAD(P)-binding domain"/>
    <property type="match status" value="1"/>
</dbReference>
<feature type="transmembrane region" description="Helical" evidence="2">
    <location>
        <begin position="21"/>
        <end position="38"/>
    </location>
</feature>
<dbReference type="InterPro" id="IPR006076">
    <property type="entry name" value="FAD-dep_OxRdtase"/>
</dbReference>
<keyword evidence="2" id="KW-0472">Membrane</keyword>
<dbReference type="PANTHER" id="PTHR13847:SF287">
    <property type="entry name" value="FAD-DEPENDENT OXIDOREDUCTASE DOMAIN-CONTAINING PROTEIN 1"/>
    <property type="match status" value="1"/>
</dbReference>
<feature type="domain" description="Rhodanese" evidence="3">
    <location>
        <begin position="21"/>
        <end position="64"/>
    </location>
</feature>
<gene>
    <name evidence="4" type="ORF">METZ01_LOCUS50629</name>
</gene>
<evidence type="ECO:0000259" key="3">
    <source>
        <dbReference type="PROSITE" id="PS50206"/>
    </source>
</evidence>
<organism evidence="4">
    <name type="scientific">marine metagenome</name>
    <dbReference type="NCBI Taxonomy" id="408172"/>
    <lineage>
        <taxon>unclassified sequences</taxon>
        <taxon>metagenomes</taxon>
        <taxon>ecological metagenomes</taxon>
    </lineage>
</organism>
<evidence type="ECO:0000256" key="1">
    <source>
        <dbReference type="ARBA" id="ARBA00023002"/>
    </source>
</evidence>
<evidence type="ECO:0000313" key="4">
    <source>
        <dbReference type="EMBL" id="SUZ97775.1"/>
    </source>
</evidence>
<keyword evidence="2" id="KW-1133">Transmembrane helix</keyword>
<dbReference type="GO" id="GO:0016491">
    <property type="term" value="F:oxidoreductase activity"/>
    <property type="evidence" value="ECO:0007669"/>
    <property type="project" value="UniProtKB-KW"/>
</dbReference>
<dbReference type="GO" id="GO:0005737">
    <property type="term" value="C:cytoplasm"/>
    <property type="evidence" value="ECO:0007669"/>
    <property type="project" value="TreeGrafter"/>
</dbReference>